<evidence type="ECO:0000256" key="1">
    <source>
        <dbReference type="SAM" id="MobiDB-lite"/>
    </source>
</evidence>
<dbReference type="AlphaFoldDB" id="A0AAN6YVS6"/>
<feature type="region of interest" description="Disordered" evidence="1">
    <location>
        <begin position="96"/>
        <end position="150"/>
    </location>
</feature>
<organism evidence="2 3">
    <name type="scientific">Canariomyces notabilis</name>
    <dbReference type="NCBI Taxonomy" id="2074819"/>
    <lineage>
        <taxon>Eukaryota</taxon>
        <taxon>Fungi</taxon>
        <taxon>Dikarya</taxon>
        <taxon>Ascomycota</taxon>
        <taxon>Pezizomycotina</taxon>
        <taxon>Sordariomycetes</taxon>
        <taxon>Sordariomycetidae</taxon>
        <taxon>Sordariales</taxon>
        <taxon>Chaetomiaceae</taxon>
        <taxon>Canariomyces</taxon>
    </lineage>
</organism>
<evidence type="ECO:0000313" key="2">
    <source>
        <dbReference type="EMBL" id="KAK4115880.1"/>
    </source>
</evidence>
<dbReference type="RefSeq" id="XP_064673450.1">
    <property type="nucleotide sequence ID" value="XM_064817430.1"/>
</dbReference>
<dbReference type="Proteomes" id="UP001302812">
    <property type="component" value="Unassembled WGS sequence"/>
</dbReference>
<protein>
    <submittedName>
        <fullName evidence="2">Uncharacterized protein</fullName>
    </submittedName>
</protein>
<name>A0AAN6YVS6_9PEZI</name>
<dbReference type="GeneID" id="89941555"/>
<keyword evidence="3" id="KW-1185">Reference proteome</keyword>
<evidence type="ECO:0000313" key="3">
    <source>
        <dbReference type="Proteomes" id="UP001302812"/>
    </source>
</evidence>
<proteinExistence type="predicted"/>
<comment type="caution">
    <text evidence="2">The sequence shown here is derived from an EMBL/GenBank/DDBJ whole genome shotgun (WGS) entry which is preliminary data.</text>
</comment>
<accession>A0AAN6YVS6</accession>
<feature type="compositionally biased region" description="Low complexity" evidence="1">
    <location>
        <begin position="117"/>
        <end position="134"/>
    </location>
</feature>
<reference evidence="2" key="1">
    <citation type="journal article" date="2023" name="Mol. Phylogenet. Evol.">
        <title>Genome-scale phylogeny and comparative genomics of the fungal order Sordariales.</title>
        <authorList>
            <person name="Hensen N."/>
            <person name="Bonometti L."/>
            <person name="Westerberg I."/>
            <person name="Brannstrom I.O."/>
            <person name="Guillou S."/>
            <person name="Cros-Aarteil S."/>
            <person name="Calhoun S."/>
            <person name="Haridas S."/>
            <person name="Kuo A."/>
            <person name="Mondo S."/>
            <person name="Pangilinan J."/>
            <person name="Riley R."/>
            <person name="LaButti K."/>
            <person name="Andreopoulos B."/>
            <person name="Lipzen A."/>
            <person name="Chen C."/>
            <person name="Yan M."/>
            <person name="Daum C."/>
            <person name="Ng V."/>
            <person name="Clum A."/>
            <person name="Steindorff A."/>
            <person name="Ohm R.A."/>
            <person name="Martin F."/>
            <person name="Silar P."/>
            <person name="Natvig D.O."/>
            <person name="Lalanne C."/>
            <person name="Gautier V."/>
            <person name="Ament-Velasquez S.L."/>
            <person name="Kruys A."/>
            <person name="Hutchinson M.I."/>
            <person name="Powell A.J."/>
            <person name="Barry K."/>
            <person name="Miller A.N."/>
            <person name="Grigoriev I.V."/>
            <person name="Debuchy R."/>
            <person name="Gladieux P."/>
            <person name="Hiltunen Thoren M."/>
            <person name="Johannesson H."/>
        </authorList>
    </citation>
    <scope>NUCLEOTIDE SEQUENCE</scope>
    <source>
        <strain evidence="2">CBS 508.74</strain>
    </source>
</reference>
<dbReference type="EMBL" id="MU853334">
    <property type="protein sequence ID" value="KAK4115880.1"/>
    <property type="molecule type" value="Genomic_DNA"/>
</dbReference>
<sequence>MDGPFRIDDGARQAYIESRLGGKAAKALTPYLRDSHPDKIDSSDKLLRHLYAEYHNPMQEERAKDEVDDLVMGNNDDFAQQKTSMLKEAWLAVAQRDKDHASNAGHAAEGEAFGPEHTTAAAHPATAATSQPSAVIGVSEEGPGRDGNSK</sequence>
<reference evidence="2" key="2">
    <citation type="submission" date="2023-05" db="EMBL/GenBank/DDBJ databases">
        <authorList>
            <consortium name="Lawrence Berkeley National Laboratory"/>
            <person name="Steindorff A."/>
            <person name="Hensen N."/>
            <person name="Bonometti L."/>
            <person name="Westerberg I."/>
            <person name="Brannstrom I.O."/>
            <person name="Guillou S."/>
            <person name="Cros-Aarteil S."/>
            <person name="Calhoun S."/>
            <person name="Haridas S."/>
            <person name="Kuo A."/>
            <person name="Mondo S."/>
            <person name="Pangilinan J."/>
            <person name="Riley R."/>
            <person name="Labutti K."/>
            <person name="Andreopoulos B."/>
            <person name="Lipzen A."/>
            <person name="Chen C."/>
            <person name="Yanf M."/>
            <person name="Daum C."/>
            <person name="Ng V."/>
            <person name="Clum A."/>
            <person name="Ohm R."/>
            <person name="Martin F."/>
            <person name="Silar P."/>
            <person name="Natvig D."/>
            <person name="Lalanne C."/>
            <person name="Gautier V."/>
            <person name="Ament-Velasquez S.L."/>
            <person name="Kruys A."/>
            <person name="Hutchinson M.I."/>
            <person name="Powell A.J."/>
            <person name="Barry K."/>
            <person name="Miller A.N."/>
            <person name="Grigoriev I.V."/>
            <person name="Debuchy R."/>
            <person name="Gladieux P."/>
            <person name="Thoren M.H."/>
            <person name="Johannesson H."/>
        </authorList>
    </citation>
    <scope>NUCLEOTIDE SEQUENCE</scope>
    <source>
        <strain evidence="2">CBS 508.74</strain>
    </source>
</reference>
<gene>
    <name evidence="2" type="ORF">N656DRAFT_795568</name>
</gene>